<organism evidence="3 4">
    <name type="scientific">Streptomyces taklimakanensis</name>
    <dbReference type="NCBI Taxonomy" id="2569853"/>
    <lineage>
        <taxon>Bacteria</taxon>
        <taxon>Bacillati</taxon>
        <taxon>Actinomycetota</taxon>
        <taxon>Actinomycetes</taxon>
        <taxon>Kitasatosporales</taxon>
        <taxon>Streptomycetaceae</taxon>
        <taxon>Streptomyces</taxon>
    </lineage>
</organism>
<feature type="compositionally biased region" description="Low complexity" evidence="1">
    <location>
        <begin position="48"/>
        <end position="63"/>
    </location>
</feature>
<keyword evidence="4" id="KW-1185">Reference proteome</keyword>
<evidence type="ECO:0000256" key="1">
    <source>
        <dbReference type="SAM" id="MobiDB-lite"/>
    </source>
</evidence>
<dbReference type="Proteomes" id="UP000473014">
    <property type="component" value="Unassembled WGS sequence"/>
</dbReference>
<name>A0A6G2BF33_9ACTN</name>
<feature type="signal peptide" evidence="2">
    <location>
        <begin position="1"/>
        <end position="19"/>
    </location>
</feature>
<feature type="compositionally biased region" description="Acidic residues" evidence="1">
    <location>
        <begin position="257"/>
        <end position="268"/>
    </location>
</feature>
<feature type="region of interest" description="Disordered" evidence="1">
    <location>
        <begin position="24"/>
        <end position="76"/>
    </location>
</feature>
<reference evidence="3 4" key="1">
    <citation type="submission" date="2019-11" db="EMBL/GenBank/DDBJ databases">
        <authorList>
            <person name="Yuan L."/>
        </authorList>
    </citation>
    <scope>NUCLEOTIDE SEQUENCE [LARGE SCALE GENOMIC DNA]</scope>
    <source>
        <strain evidence="3 4">TRM43335</strain>
    </source>
</reference>
<evidence type="ECO:0000313" key="3">
    <source>
        <dbReference type="EMBL" id="MTE20895.1"/>
    </source>
</evidence>
<feature type="chain" id="PRO_5038995998" description="Lipoprotein" evidence="2">
    <location>
        <begin position="20"/>
        <end position="287"/>
    </location>
</feature>
<dbReference type="OrthoDB" id="3745543at2"/>
<dbReference type="EMBL" id="WIXO01000001">
    <property type="protein sequence ID" value="MTE20895.1"/>
    <property type="molecule type" value="Genomic_DNA"/>
</dbReference>
<dbReference type="PROSITE" id="PS51257">
    <property type="entry name" value="PROKAR_LIPOPROTEIN"/>
    <property type="match status" value="1"/>
</dbReference>
<protein>
    <recommendedName>
        <fullName evidence="5">Lipoprotein</fullName>
    </recommendedName>
</protein>
<evidence type="ECO:0000313" key="4">
    <source>
        <dbReference type="Proteomes" id="UP000473014"/>
    </source>
</evidence>
<gene>
    <name evidence="3" type="ORF">F0L17_17585</name>
</gene>
<dbReference type="Gene3D" id="2.50.20.20">
    <property type="match status" value="1"/>
</dbReference>
<feature type="region of interest" description="Disordered" evidence="1">
    <location>
        <begin position="242"/>
        <end position="287"/>
    </location>
</feature>
<evidence type="ECO:0008006" key="5">
    <source>
        <dbReference type="Google" id="ProtNLM"/>
    </source>
</evidence>
<comment type="caution">
    <text evidence="3">The sequence shown here is derived from an EMBL/GenBank/DDBJ whole genome shotgun (WGS) entry which is preliminary data.</text>
</comment>
<sequence>MRKGALAALTALAVCASVAGVTGCSNGGVPRPDGELPLGLGGTPSAKAPDTGDGGTDTADLPDGGSGPTAPADRSAAEIAEAMSEAMDGLRSLRITGSLTDGGERMGVDMVLTDDGRCSGSMTVNGGTVEIVGTDERMYLKGDERFWKGLDGGAPGGQGAVEILEGRWIDAGDRGSDGDFEGFCDLAGFLEATGVSDTSRVTKGEPTRINGRETVPLIERNGRETTTGYVANDPDEPYLLRMENEGGDEPGVMDFTDHDEEVEIEGPDPSEVLDPGDMGNRGPTENV</sequence>
<proteinExistence type="predicted"/>
<evidence type="ECO:0000256" key="2">
    <source>
        <dbReference type="SAM" id="SignalP"/>
    </source>
</evidence>
<dbReference type="AlphaFoldDB" id="A0A6G2BF33"/>
<accession>A0A6G2BF33</accession>
<keyword evidence="2" id="KW-0732">Signal</keyword>
<dbReference type="RefSeq" id="WP_155071827.1">
    <property type="nucleotide sequence ID" value="NZ_WIXO01000001.1"/>
</dbReference>